<feature type="chain" id="PRO_5030933344" evidence="2">
    <location>
        <begin position="24"/>
        <end position="295"/>
    </location>
</feature>
<accession>A0A7W7IQC6</accession>
<keyword evidence="1" id="KW-0378">Hydrolase</keyword>
<dbReference type="InterPro" id="IPR036866">
    <property type="entry name" value="RibonucZ/Hydroxyglut_hydro"/>
</dbReference>
<evidence type="ECO:0000256" key="2">
    <source>
        <dbReference type="SAM" id="SignalP"/>
    </source>
</evidence>
<dbReference type="RefSeq" id="WP_184270211.1">
    <property type="nucleotide sequence ID" value="NZ_JACHKY010000003.1"/>
</dbReference>
<dbReference type="Gene3D" id="3.60.15.10">
    <property type="entry name" value="Ribonuclease Z/Hydroxyacylglutathione hydrolase-like"/>
    <property type="match status" value="1"/>
</dbReference>
<sequence>MQPTTIIRAIALALTLGATSAAAQTAPDPAPAAEPVQMQHIRNATAKITYAGQTFLVDPLLAPKGAYPGFEGTFHSEQRNPLVDLPMTTEEVMAGVDAVIVTHTHLDHWDGGEHEFVRKDIPLFVQHEADAAMVRRQGYTDVRILGVNTDFKGVNLTKVGGQHGNDAMYANEALKAGLGEAMGVVFQAPRSPTVYFAGDTIWHSEVDQSLEQFAPDVIVLNTGEARMKGFTGSIIMSKDDVLHAAQAAPDATIVAVHMDAINHMTLSRSDLRDYVAQNGIEERVRIPADGETLTF</sequence>
<dbReference type="InterPro" id="IPR001279">
    <property type="entry name" value="Metallo-B-lactamas"/>
</dbReference>
<organism evidence="4 5">
    <name type="scientific">Brevundimonas bullata</name>
    <dbReference type="NCBI Taxonomy" id="13160"/>
    <lineage>
        <taxon>Bacteria</taxon>
        <taxon>Pseudomonadati</taxon>
        <taxon>Pseudomonadota</taxon>
        <taxon>Alphaproteobacteria</taxon>
        <taxon>Caulobacterales</taxon>
        <taxon>Caulobacteraceae</taxon>
        <taxon>Brevundimonas</taxon>
    </lineage>
</organism>
<evidence type="ECO:0000313" key="5">
    <source>
        <dbReference type="Proteomes" id="UP000539957"/>
    </source>
</evidence>
<dbReference type="InterPro" id="IPR050114">
    <property type="entry name" value="UPF0173_UPF0282_UlaG_hydrolase"/>
</dbReference>
<dbReference type="PANTHER" id="PTHR43546:SF9">
    <property type="entry name" value="L-ASCORBATE-6-PHOSPHATE LACTONASE ULAG-RELATED"/>
    <property type="match status" value="1"/>
</dbReference>
<dbReference type="Proteomes" id="UP000539957">
    <property type="component" value="Unassembled WGS sequence"/>
</dbReference>
<feature type="signal peptide" evidence="2">
    <location>
        <begin position="1"/>
        <end position="23"/>
    </location>
</feature>
<protein>
    <submittedName>
        <fullName evidence="4">L-ascorbate metabolism protein UlaG (Beta-lactamase superfamily)</fullName>
    </submittedName>
</protein>
<evidence type="ECO:0000313" key="4">
    <source>
        <dbReference type="EMBL" id="MBB4798606.1"/>
    </source>
</evidence>
<keyword evidence="5" id="KW-1185">Reference proteome</keyword>
<feature type="domain" description="Metallo-beta-lactamase" evidence="3">
    <location>
        <begin position="55"/>
        <end position="258"/>
    </location>
</feature>
<proteinExistence type="predicted"/>
<keyword evidence="2" id="KW-0732">Signal</keyword>
<dbReference type="GO" id="GO:0016787">
    <property type="term" value="F:hydrolase activity"/>
    <property type="evidence" value="ECO:0007669"/>
    <property type="project" value="UniProtKB-KW"/>
</dbReference>
<dbReference type="Pfam" id="PF12706">
    <property type="entry name" value="Lactamase_B_2"/>
    <property type="match status" value="1"/>
</dbReference>
<evidence type="ECO:0000259" key="3">
    <source>
        <dbReference type="Pfam" id="PF12706"/>
    </source>
</evidence>
<name>A0A7W7IQC6_9CAUL</name>
<gene>
    <name evidence="4" type="ORF">HNP32_002350</name>
</gene>
<reference evidence="4 5" key="1">
    <citation type="submission" date="2020-08" db="EMBL/GenBank/DDBJ databases">
        <title>Functional genomics of gut bacteria from endangered species of beetles.</title>
        <authorList>
            <person name="Carlos-Shanley C."/>
        </authorList>
    </citation>
    <scope>NUCLEOTIDE SEQUENCE [LARGE SCALE GENOMIC DNA]</scope>
    <source>
        <strain evidence="4 5">S00123</strain>
    </source>
</reference>
<dbReference type="PANTHER" id="PTHR43546">
    <property type="entry name" value="UPF0173 METAL-DEPENDENT HYDROLASE MJ1163-RELATED"/>
    <property type="match status" value="1"/>
</dbReference>
<evidence type="ECO:0000256" key="1">
    <source>
        <dbReference type="ARBA" id="ARBA00022801"/>
    </source>
</evidence>
<comment type="caution">
    <text evidence="4">The sequence shown here is derived from an EMBL/GenBank/DDBJ whole genome shotgun (WGS) entry which is preliminary data.</text>
</comment>
<dbReference type="SUPFAM" id="SSF56281">
    <property type="entry name" value="Metallo-hydrolase/oxidoreductase"/>
    <property type="match status" value="1"/>
</dbReference>
<dbReference type="EMBL" id="JACHKY010000003">
    <property type="protein sequence ID" value="MBB4798606.1"/>
    <property type="molecule type" value="Genomic_DNA"/>
</dbReference>
<dbReference type="AlphaFoldDB" id="A0A7W7IQC6"/>